<keyword evidence="3" id="KW-1185">Reference proteome</keyword>
<dbReference type="GO" id="GO:0003676">
    <property type="term" value="F:nucleic acid binding"/>
    <property type="evidence" value="ECO:0007669"/>
    <property type="project" value="InterPro"/>
</dbReference>
<dbReference type="InterPro" id="IPR002071">
    <property type="entry name" value="Thermonucl_AS"/>
</dbReference>
<evidence type="ECO:0000313" key="3">
    <source>
        <dbReference type="Proteomes" id="UP000277498"/>
    </source>
</evidence>
<dbReference type="Pfam" id="PF00565">
    <property type="entry name" value="SNase"/>
    <property type="match status" value="1"/>
</dbReference>
<dbReference type="InterPro" id="IPR016071">
    <property type="entry name" value="Staphylococal_nuclease_OB-fold"/>
</dbReference>
<protein>
    <recommendedName>
        <fullName evidence="1">TNase-like domain-containing protein</fullName>
    </recommendedName>
</protein>
<dbReference type="PROSITE" id="PS50830">
    <property type="entry name" value="TNASE_3"/>
    <property type="match status" value="1"/>
</dbReference>
<dbReference type="PROSITE" id="PS01123">
    <property type="entry name" value="TNASE_1"/>
    <property type="match status" value="1"/>
</dbReference>
<dbReference type="SUPFAM" id="SSF50199">
    <property type="entry name" value="Staphylococcal nuclease"/>
    <property type="match status" value="1"/>
</dbReference>
<feature type="domain" description="TNase-like" evidence="1">
    <location>
        <begin position="30"/>
        <end position="132"/>
    </location>
</feature>
<sequence>MKGPDPTLVTLCALTLLVLIALAERFDPPPAADCRIGYVHDGDTVELICGENRSRARLVGLDAPELSDPRCESERRAAEAARQALRRMIRAAGEVTISRRGTDKYRRDLIRLSLDGEDVAARMIREGHARAYDGGARAGWCD</sequence>
<dbReference type="SMART" id="SM00318">
    <property type="entry name" value="SNc"/>
    <property type="match status" value="1"/>
</dbReference>
<dbReference type="Gene3D" id="2.40.50.90">
    <property type="match status" value="1"/>
</dbReference>
<reference evidence="2 3" key="1">
    <citation type="submission" date="2018-11" db="EMBL/GenBank/DDBJ databases">
        <authorList>
            <person name="Criscuolo A."/>
        </authorList>
    </citation>
    <scope>NUCLEOTIDE SEQUENCE [LARGE SCALE GENOMIC DNA]</scope>
    <source>
        <strain evidence="2">ACIP111625</strain>
    </source>
</reference>
<name>A0A3P5XAY9_9RHOB</name>
<dbReference type="RefSeq" id="WP_124087803.1">
    <property type="nucleotide sequence ID" value="NZ_UXAW01000087.1"/>
</dbReference>
<dbReference type="InterPro" id="IPR035437">
    <property type="entry name" value="SNase_OB-fold_sf"/>
</dbReference>
<proteinExistence type="predicted"/>
<accession>A0A3P5XAY9</accession>
<dbReference type="OrthoDB" id="9792155at2"/>
<gene>
    <name evidence="2" type="ORF">XINFAN_03086</name>
</gene>
<dbReference type="AlphaFoldDB" id="A0A3P5XAY9"/>
<dbReference type="GO" id="GO:0004518">
    <property type="term" value="F:nuclease activity"/>
    <property type="evidence" value="ECO:0007669"/>
    <property type="project" value="InterPro"/>
</dbReference>
<evidence type="ECO:0000259" key="1">
    <source>
        <dbReference type="PROSITE" id="PS50830"/>
    </source>
</evidence>
<organism evidence="2 3">
    <name type="scientific">Pseudogemmobacter humi</name>
    <dbReference type="NCBI Taxonomy" id="2483812"/>
    <lineage>
        <taxon>Bacteria</taxon>
        <taxon>Pseudomonadati</taxon>
        <taxon>Pseudomonadota</taxon>
        <taxon>Alphaproteobacteria</taxon>
        <taxon>Rhodobacterales</taxon>
        <taxon>Paracoccaceae</taxon>
        <taxon>Pseudogemmobacter</taxon>
    </lineage>
</organism>
<dbReference type="EMBL" id="UXAW01000087">
    <property type="protein sequence ID" value="VDC31714.1"/>
    <property type="molecule type" value="Genomic_DNA"/>
</dbReference>
<evidence type="ECO:0000313" key="2">
    <source>
        <dbReference type="EMBL" id="VDC31714.1"/>
    </source>
</evidence>
<dbReference type="Proteomes" id="UP000277498">
    <property type="component" value="Unassembled WGS sequence"/>
</dbReference>